<feature type="transmembrane region" description="Helical" evidence="2">
    <location>
        <begin position="96"/>
        <end position="117"/>
    </location>
</feature>
<keyword evidence="2" id="KW-0472">Membrane</keyword>
<evidence type="ECO:0000259" key="3">
    <source>
        <dbReference type="Pfam" id="PF04602"/>
    </source>
</evidence>
<dbReference type="GO" id="GO:0071766">
    <property type="term" value="P:Actinobacterium-type cell wall biogenesis"/>
    <property type="evidence" value="ECO:0007669"/>
    <property type="project" value="InterPro"/>
</dbReference>
<evidence type="ECO:0000256" key="2">
    <source>
        <dbReference type="SAM" id="Phobius"/>
    </source>
</evidence>
<name>A0A060C263_9ACTN</name>
<evidence type="ECO:0000256" key="1">
    <source>
        <dbReference type="SAM" id="MobiDB-lite"/>
    </source>
</evidence>
<feature type="domain" description="Arabinofuranosyltransferase central" evidence="3">
    <location>
        <begin position="1"/>
        <end position="57"/>
    </location>
</feature>
<feature type="non-terminal residue" evidence="4">
    <location>
        <position position="1"/>
    </location>
</feature>
<accession>A0A060C263</accession>
<keyword evidence="2" id="KW-1133">Transmembrane helix</keyword>
<evidence type="ECO:0000313" key="4">
    <source>
        <dbReference type="EMBL" id="AIA88997.1"/>
    </source>
</evidence>
<organism evidence="4">
    <name type="scientific">uncultured Gordonia sp</name>
    <dbReference type="NCBI Taxonomy" id="198437"/>
    <lineage>
        <taxon>Bacteria</taxon>
        <taxon>Bacillati</taxon>
        <taxon>Actinomycetota</taxon>
        <taxon>Actinomycetes</taxon>
        <taxon>Mycobacteriales</taxon>
        <taxon>Gordoniaceae</taxon>
        <taxon>Gordonia</taxon>
        <taxon>environmental samples</taxon>
    </lineage>
</organism>
<dbReference type="Pfam" id="PF04602">
    <property type="entry name" value="Arabinose_trans"/>
    <property type="match status" value="1"/>
</dbReference>
<keyword evidence="2" id="KW-0812">Transmembrane</keyword>
<proteinExistence type="predicted"/>
<dbReference type="AlphaFoldDB" id="A0A060C263"/>
<feature type="region of interest" description="Disordered" evidence="1">
    <location>
        <begin position="136"/>
        <end position="167"/>
    </location>
</feature>
<dbReference type="GO" id="GO:0052636">
    <property type="term" value="F:arabinosyltransferase activity"/>
    <property type="evidence" value="ECO:0007669"/>
    <property type="project" value="InterPro"/>
</dbReference>
<feature type="non-terminal residue" evidence="4">
    <location>
        <position position="167"/>
    </location>
</feature>
<sequence>VLFIAGLAFTAPNSYFYSSAWGMPWGVEQVTFGVKLSSALLAASLLLLLLALWFHFREPFTGIDPVGTADDPDRHADAEPGMNVWRRLGHSISGAVLAYMAAAVVVFQLVTAAFAGVHQSDSYSVPRSNLEALTGKQCGSGGQGVGRGRPERRDCWRPSTGPVRRPA</sequence>
<protein>
    <submittedName>
        <fullName evidence="4">CAZy families GT53 protein</fullName>
    </submittedName>
</protein>
<reference evidence="4" key="1">
    <citation type="journal article" date="2013" name="Environ. Microbiol.">
        <title>Seasonally variable intestinal metagenomes of the red palm weevil (Rhynchophorus ferrugineus).</title>
        <authorList>
            <person name="Jia S."/>
            <person name="Zhang X."/>
            <person name="Zhang G."/>
            <person name="Yin A."/>
            <person name="Zhang S."/>
            <person name="Li F."/>
            <person name="Wang L."/>
            <person name="Zhao D."/>
            <person name="Yun Q."/>
            <person name="Tala"/>
            <person name="Wang J."/>
            <person name="Sun G."/>
            <person name="Baabdullah M."/>
            <person name="Yu X."/>
            <person name="Hu S."/>
            <person name="Al-Mssallem I.S."/>
            <person name="Yu J."/>
        </authorList>
    </citation>
    <scope>NUCLEOTIDE SEQUENCE</scope>
</reference>
<dbReference type="InterPro" id="IPR007680">
    <property type="entry name" value="Arabino_trans_central"/>
</dbReference>
<dbReference type="EMBL" id="KF121707">
    <property type="protein sequence ID" value="AIA88997.1"/>
    <property type="molecule type" value="Genomic_DNA"/>
</dbReference>
<feature type="transmembrane region" description="Helical" evidence="2">
    <location>
        <begin position="32"/>
        <end position="54"/>
    </location>
</feature>
<feature type="compositionally biased region" description="Gly residues" evidence="1">
    <location>
        <begin position="138"/>
        <end position="147"/>
    </location>
</feature>